<protein>
    <submittedName>
        <fullName evidence="2">Uncharacterized protein</fullName>
    </submittedName>
</protein>
<keyword evidence="1" id="KW-1133">Transmembrane helix</keyword>
<feature type="transmembrane region" description="Helical" evidence="1">
    <location>
        <begin position="49"/>
        <end position="68"/>
    </location>
</feature>
<dbReference type="EMBL" id="BARU01017346">
    <property type="protein sequence ID" value="GAH59278.1"/>
    <property type="molecule type" value="Genomic_DNA"/>
</dbReference>
<organism evidence="2">
    <name type="scientific">marine sediment metagenome</name>
    <dbReference type="NCBI Taxonomy" id="412755"/>
    <lineage>
        <taxon>unclassified sequences</taxon>
        <taxon>metagenomes</taxon>
        <taxon>ecological metagenomes</taxon>
    </lineage>
</organism>
<proteinExistence type="predicted"/>
<comment type="caution">
    <text evidence="2">The sequence shown here is derived from an EMBL/GenBank/DDBJ whole genome shotgun (WGS) entry which is preliminary data.</text>
</comment>
<evidence type="ECO:0000256" key="1">
    <source>
        <dbReference type="SAM" id="Phobius"/>
    </source>
</evidence>
<gene>
    <name evidence="2" type="ORF">S03H2_28788</name>
</gene>
<feature type="non-terminal residue" evidence="2">
    <location>
        <position position="1"/>
    </location>
</feature>
<keyword evidence="1" id="KW-0472">Membrane</keyword>
<evidence type="ECO:0000313" key="2">
    <source>
        <dbReference type="EMBL" id="GAH59278.1"/>
    </source>
</evidence>
<dbReference type="AlphaFoldDB" id="X1IP06"/>
<sequence length="75" mass="8192">FLTCGIISYVGALVAKNIGGTQLTQLDMPVYLQTWMPQLIADALAPLEMYGIGLLAAGVVLLVVSFVYKRRQTEF</sequence>
<reference evidence="2" key="1">
    <citation type="journal article" date="2014" name="Front. Microbiol.">
        <title>High frequency of phylogenetically diverse reductive dehalogenase-homologous genes in deep subseafloor sedimentary metagenomes.</title>
        <authorList>
            <person name="Kawai M."/>
            <person name="Futagami T."/>
            <person name="Toyoda A."/>
            <person name="Takaki Y."/>
            <person name="Nishi S."/>
            <person name="Hori S."/>
            <person name="Arai W."/>
            <person name="Tsubouchi T."/>
            <person name="Morono Y."/>
            <person name="Uchiyama I."/>
            <person name="Ito T."/>
            <person name="Fujiyama A."/>
            <person name="Inagaki F."/>
            <person name="Takami H."/>
        </authorList>
    </citation>
    <scope>NUCLEOTIDE SEQUENCE</scope>
    <source>
        <strain evidence="2">Expedition CK06-06</strain>
    </source>
</reference>
<name>X1IP06_9ZZZZ</name>
<accession>X1IP06</accession>
<keyword evidence="1" id="KW-0812">Transmembrane</keyword>